<evidence type="ECO:0000313" key="2">
    <source>
        <dbReference type="Proteomes" id="UP000294933"/>
    </source>
</evidence>
<dbReference type="AlphaFoldDB" id="A0A4Y7PRB8"/>
<organism evidence="1 2">
    <name type="scientific">Rickenella mellea</name>
    <dbReference type="NCBI Taxonomy" id="50990"/>
    <lineage>
        <taxon>Eukaryota</taxon>
        <taxon>Fungi</taxon>
        <taxon>Dikarya</taxon>
        <taxon>Basidiomycota</taxon>
        <taxon>Agaricomycotina</taxon>
        <taxon>Agaricomycetes</taxon>
        <taxon>Hymenochaetales</taxon>
        <taxon>Rickenellaceae</taxon>
        <taxon>Rickenella</taxon>
    </lineage>
</organism>
<dbReference type="STRING" id="50990.A0A4Y7PRB8"/>
<gene>
    <name evidence="1" type="ORF">BD410DRAFT_699017</name>
</gene>
<name>A0A4Y7PRB8_9AGAM</name>
<reference evidence="1 2" key="1">
    <citation type="submission" date="2018-06" db="EMBL/GenBank/DDBJ databases">
        <title>A transcriptomic atlas of mushroom development highlights an independent origin of complex multicellularity.</title>
        <authorList>
            <consortium name="DOE Joint Genome Institute"/>
            <person name="Krizsan K."/>
            <person name="Almasi E."/>
            <person name="Merenyi Z."/>
            <person name="Sahu N."/>
            <person name="Viragh M."/>
            <person name="Koszo T."/>
            <person name="Mondo S."/>
            <person name="Kiss B."/>
            <person name="Balint B."/>
            <person name="Kues U."/>
            <person name="Barry K."/>
            <person name="Hegedus J.C."/>
            <person name="Henrissat B."/>
            <person name="Johnson J."/>
            <person name="Lipzen A."/>
            <person name="Ohm R."/>
            <person name="Nagy I."/>
            <person name="Pangilinan J."/>
            <person name="Yan J."/>
            <person name="Xiong Y."/>
            <person name="Grigoriev I.V."/>
            <person name="Hibbett D.S."/>
            <person name="Nagy L.G."/>
        </authorList>
    </citation>
    <scope>NUCLEOTIDE SEQUENCE [LARGE SCALE GENOMIC DNA]</scope>
    <source>
        <strain evidence="1 2">SZMC22713</strain>
    </source>
</reference>
<keyword evidence="2" id="KW-1185">Reference proteome</keyword>
<proteinExistence type="predicted"/>
<dbReference type="OrthoDB" id="3256444at2759"/>
<sequence>LVKDVSTLRRHLQDRHYASLQQNTYQKWCTLKNFTSKLPKDVKIRKDEERKRVKQSTLDFPVQDAATVSATRPRPYSHKEFLQAALEWLIATDQPLRALQHPLFQAMINLAARAQHGVEIPSRAIVRREIIELFNRKLREL</sequence>
<protein>
    <submittedName>
        <fullName evidence="1">Uncharacterized protein</fullName>
    </submittedName>
</protein>
<dbReference type="EMBL" id="ML170222">
    <property type="protein sequence ID" value="TDL17402.1"/>
    <property type="molecule type" value="Genomic_DNA"/>
</dbReference>
<feature type="non-terminal residue" evidence="1">
    <location>
        <position position="141"/>
    </location>
</feature>
<accession>A0A4Y7PRB8</accession>
<dbReference type="VEuPathDB" id="FungiDB:BD410DRAFT_699017"/>
<evidence type="ECO:0000313" key="1">
    <source>
        <dbReference type="EMBL" id="TDL17402.1"/>
    </source>
</evidence>
<feature type="non-terminal residue" evidence="1">
    <location>
        <position position="1"/>
    </location>
</feature>
<dbReference type="Proteomes" id="UP000294933">
    <property type="component" value="Unassembled WGS sequence"/>
</dbReference>